<evidence type="ECO:0000313" key="1">
    <source>
        <dbReference type="EMBL" id="KAJ2977760.1"/>
    </source>
</evidence>
<sequence length="315" mass="34680">MAGAPTSSTEGPKVPVLLLKTKSSPTDAYEDLFSTPHDDFQFEPTFVPVLQHCFAEDGLKGVRKLLQEKRINSSVDSAYGGLIFTSQRAVEAFATLVAEGQGNDESWPHLQDVPIYSVGPATTRALKAIPQSPPLHIFGEHTGTGDVLAQYILEHYGKWYQGRPRKPPLLFLVGEQRRDIIPKTLMDVALPADTRIEVTETVVYGTGVMESFSKDFGKVLSSTADRPTRWVVVFSPTGCDSMLRGLGFLLDEKTSKATKGPGQRTTLIATIGPTTRDYLINTFDFEPDVSAAKPSPEGVWEAITNFRFKTEERLD</sequence>
<name>A0ACC1NEQ5_9PEZI</name>
<reference evidence="1" key="1">
    <citation type="submission" date="2022-10" db="EMBL/GenBank/DDBJ databases">
        <title>Genome Sequence of Xylaria curta.</title>
        <authorList>
            <person name="Buettner E."/>
        </authorList>
    </citation>
    <scope>NUCLEOTIDE SEQUENCE</scope>
    <source>
        <strain evidence="1">Babe10</strain>
    </source>
</reference>
<organism evidence="1 2">
    <name type="scientific">Xylaria curta</name>
    <dbReference type="NCBI Taxonomy" id="42375"/>
    <lineage>
        <taxon>Eukaryota</taxon>
        <taxon>Fungi</taxon>
        <taxon>Dikarya</taxon>
        <taxon>Ascomycota</taxon>
        <taxon>Pezizomycotina</taxon>
        <taxon>Sordariomycetes</taxon>
        <taxon>Xylariomycetidae</taxon>
        <taxon>Xylariales</taxon>
        <taxon>Xylariaceae</taxon>
        <taxon>Xylaria</taxon>
    </lineage>
</organism>
<evidence type="ECO:0000313" key="2">
    <source>
        <dbReference type="Proteomes" id="UP001143856"/>
    </source>
</evidence>
<dbReference type="EMBL" id="JAPDGR010002081">
    <property type="protein sequence ID" value="KAJ2977760.1"/>
    <property type="molecule type" value="Genomic_DNA"/>
</dbReference>
<accession>A0ACC1NEQ5</accession>
<keyword evidence="2" id="KW-1185">Reference proteome</keyword>
<proteinExistence type="predicted"/>
<gene>
    <name evidence="1" type="ORF">NUW58_g7709</name>
</gene>
<dbReference type="Proteomes" id="UP001143856">
    <property type="component" value="Unassembled WGS sequence"/>
</dbReference>
<comment type="caution">
    <text evidence="1">The sequence shown here is derived from an EMBL/GenBank/DDBJ whole genome shotgun (WGS) entry which is preliminary data.</text>
</comment>
<protein>
    <submittedName>
        <fullName evidence="1">Uncharacterized protein</fullName>
    </submittedName>
</protein>